<dbReference type="CDD" id="cd06260">
    <property type="entry name" value="DUF820-like"/>
    <property type="match status" value="1"/>
</dbReference>
<evidence type="ECO:0000313" key="4">
    <source>
        <dbReference type="Proteomes" id="UP000239001"/>
    </source>
</evidence>
<dbReference type="PANTHER" id="PTHR33352:SF3">
    <property type="entry name" value="SLR1612 PROTEIN"/>
    <property type="match status" value="1"/>
</dbReference>
<name>A0A2T1M069_9CHRO</name>
<dbReference type="InterPro" id="IPR011335">
    <property type="entry name" value="Restrct_endonuc-II-like"/>
</dbReference>
<dbReference type="InterPro" id="IPR012296">
    <property type="entry name" value="Nuclease_put_TT1808"/>
</dbReference>
<dbReference type="SUPFAM" id="SSF52980">
    <property type="entry name" value="Restriction endonuclease-like"/>
    <property type="match status" value="1"/>
</dbReference>
<feature type="coiled-coil region" evidence="1">
    <location>
        <begin position="212"/>
        <end position="246"/>
    </location>
</feature>
<dbReference type="AlphaFoldDB" id="A0A2T1M069"/>
<dbReference type="EMBL" id="PXOH01000005">
    <property type="protein sequence ID" value="PSF38042.1"/>
    <property type="molecule type" value="Genomic_DNA"/>
</dbReference>
<organism evidence="3 4">
    <name type="scientific">Aphanothece hegewaldii CCALA 016</name>
    <dbReference type="NCBI Taxonomy" id="2107694"/>
    <lineage>
        <taxon>Bacteria</taxon>
        <taxon>Bacillati</taxon>
        <taxon>Cyanobacteriota</taxon>
        <taxon>Cyanophyceae</taxon>
        <taxon>Oscillatoriophycideae</taxon>
        <taxon>Chroococcales</taxon>
        <taxon>Aphanothecaceae</taxon>
        <taxon>Aphanothece</taxon>
    </lineage>
</organism>
<gene>
    <name evidence="3" type="ORF">C7H19_06090</name>
</gene>
<reference evidence="3 4" key="1">
    <citation type="submission" date="2018-03" db="EMBL/GenBank/DDBJ databases">
        <title>The ancient ancestry and fast evolution of plastids.</title>
        <authorList>
            <person name="Moore K.R."/>
            <person name="Magnabosco C."/>
            <person name="Momper L."/>
            <person name="Gold D.A."/>
            <person name="Bosak T."/>
            <person name="Fournier G.P."/>
        </authorList>
    </citation>
    <scope>NUCLEOTIDE SEQUENCE [LARGE SCALE GENOMIC DNA]</scope>
    <source>
        <strain evidence="3 4">CCALA 016</strain>
    </source>
</reference>
<dbReference type="InterPro" id="IPR008538">
    <property type="entry name" value="Uma2"/>
</dbReference>
<protein>
    <recommendedName>
        <fullName evidence="2">Putative restriction endonuclease domain-containing protein</fullName>
    </recommendedName>
</protein>
<dbReference type="Pfam" id="PF05685">
    <property type="entry name" value="Uma2"/>
    <property type="match status" value="1"/>
</dbReference>
<keyword evidence="1" id="KW-0175">Coiled coil</keyword>
<dbReference type="Gene3D" id="3.90.1570.10">
    <property type="entry name" value="tt1808, chain A"/>
    <property type="match status" value="1"/>
</dbReference>
<feature type="domain" description="Putative restriction endonuclease" evidence="2">
    <location>
        <begin position="40"/>
        <end position="175"/>
    </location>
</feature>
<keyword evidence="4" id="KW-1185">Reference proteome</keyword>
<sequence>MTISSETAPETNLKDWESELVIPDISHLVIEDDTPVDSLISEKQQRLLVTSLYSSFAKNIPLPFLAAANVGLFYALKQRPLVPDVMLSLDVTVPQDWSRKENRSYLIWEMGKPPEIVIEIVSNKVGNELSSKLKSYANARVGYYAVFDPLKALSQTVLQLYKLQANKYNQIDDFWMPDLELGLKLWQGTFEGKEYTWLRWCDQTEQILLTGDEIAEQERQRAEQERQRAEQERQRAERLAEILRERGINPDEII</sequence>
<dbReference type="Proteomes" id="UP000239001">
    <property type="component" value="Unassembled WGS sequence"/>
</dbReference>
<dbReference type="OrthoDB" id="530164at2"/>
<evidence type="ECO:0000259" key="2">
    <source>
        <dbReference type="Pfam" id="PF05685"/>
    </source>
</evidence>
<comment type="caution">
    <text evidence="3">The sequence shown here is derived from an EMBL/GenBank/DDBJ whole genome shotgun (WGS) entry which is preliminary data.</text>
</comment>
<evidence type="ECO:0000256" key="1">
    <source>
        <dbReference type="SAM" id="Coils"/>
    </source>
</evidence>
<proteinExistence type="predicted"/>
<dbReference type="PANTHER" id="PTHR33352">
    <property type="entry name" value="SLR1095 PROTEIN"/>
    <property type="match status" value="1"/>
</dbReference>
<reference evidence="3 4" key="2">
    <citation type="submission" date="2018-03" db="EMBL/GenBank/DDBJ databases">
        <authorList>
            <person name="Keele B.F."/>
        </authorList>
    </citation>
    <scope>NUCLEOTIDE SEQUENCE [LARGE SCALE GENOMIC DNA]</scope>
    <source>
        <strain evidence="3 4">CCALA 016</strain>
    </source>
</reference>
<evidence type="ECO:0000313" key="3">
    <source>
        <dbReference type="EMBL" id="PSF38042.1"/>
    </source>
</evidence>
<dbReference type="RefSeq" id="WP_106456009.1">
    <property type="nucleotide sequence ID" value="NZ_PXOH01000005.1"/>
</dbReference>
<accession>A0A2T1M069</accession>